<keyword evidence="1" id="KW-0732">Signal</keyword>
<evidence type="ECO:0000313" key="2">
    <source>
        <dbReference type="EMBL" id="MQN31222.1"/>
    </source>
</evidence>
<dbReference type="Proteomes" id="UP000420707">
    <property type="component" value="Unassembled WGS sequence"/>
</dbReference>
<dbReference type="AlphaFoldDB" id="A0AAW9TCX8"/>
<reference evidence="3" key="1">
    <citation type="submission" date="2019-09" db="EMBL/GenBank/DDBJ databases">
        <title>Distinct polysaccharide growth profiles of human intestinal Prevotella copri isolates.</title>
        <authorList>
            <person name="Fehlner-Peach H."/>
            <person name="Magnabosco C."/>
            <person name="Raghavan V."/>
            <person name="Scher J.U."/>
            <person name="Tett A."/>
            <person name="Cox L.M."/>
            <person name="Gottsegen C."/>
            <person name="Watters A."/>
            <person name="Wiltshire- Gordon J.D."/>
            <person name="Segata N."/>
            <person name="Bonneau R."/>
            <person name="Littman D.R."/>
        </authorList>
    </citation>
    <scope>NUCLEOTIDE SEQUENCE [LARGE SCALE GENOMIC DNA]</scope>
    <source>
        <strain evidence="3">iAP146</strain>
    </source>
</reference>
<proteinExistence type="predicted"/>
<dbReference type="PROSITE" id="PS51257">
    <property type="entry name" value="PROKAR_LIPOPROTEIN"/>
    <property type="match status" value="1"/>
</dbReference>
<evidence type="ECO:0000256" key="1">
    <source>
        <dbReference type="SAM" id="SignalP"/>
    </source>
</evidence>
<sequence length="160" mass="16844">MRKIIPFMMLVGIIAMSACGNKTTANASQQDSVAATDSVTTNDSVATDSLNTAKQAGETTEQTVQAKPNAKSIEAGGTTITVGAPLAETLKKAKGVTFDYNADFGVSAVIGNVIINIPDEDITKDGLDFVNAILADIEPNIDFKISYIKPSAKIKDFDKN</sequence>
<dbReference type="RefSeq" id="WP_153084983.1">
    <property type="nucleotide sequence ID" value="NZ_VZAM01000049.1"/>
</dbReference>
<feature type="chain" id="PRO_5044015766" description="Lipoprotein" evidence="1">
    <location>
        <begin position="28"/>
        <end position="160"/>
    </location>
</feature>
<evidence type="ECO:0008006" key="4">
    <source>
        <dbReference type="Google" id="ProtNLM"/>
    </source>
</evidence>
<accession>A0AAW9TCX8</accession>
<gene>
    <name evidence="2" type="ORF">F7D90_04495</name>
</gene>
<protein>
    <recommendedName>
        <fullName evidence="4">Lipoprotein</fullName>
    </recommendedName>
</protein>
<organism evidence="2 3">
    <name type="scientific">Segatella copri</name>
    <dbReference type="NCBI Taxonomy" id="165179"/>
    <lineage>
        <taxon>Bacteria</taxon>
        <taxon>Pseudomonadati</taxon>
        <taxon>Bacteroidota</taxon>
        <taxon>Bacteroidia</taxon>
        <taxon>Bacteroidales</taxon>
        <taxon>Prevotellaceae</taxon>
        <taxon>Segatella</taxon>
    </lineage>
</organism>
<feature type="signal peptide" evidence="1">
    <location>
        <begin position="1"/>
        <end position="27"/>
    </location>
</feature>
<dbReference type="EMBL" id="VZCR01000027">
    <property type="protein sequence ID" value="MQN31222.1"/>
    <property type="molecule type" value="Genomic_DNA"/>
</dbReference>
<evidence type="ECO:0000313" key="3">
    <source>
        <dbReference type="Proteomes" id="UP000420707"/>
    </source>
</evidence>
<name>A0AAW9TCX8_9BACT</name>
<comment type="caution">
    <text evidence="2">The sequence shown here is derived from an EMBL/GenBank/DDBJ whole genome shotgun (WGS) entry which is preliminary data.</text>
</comment>